<proteinExistence type="predicted"/>
<name>A0A2N6NKK1_BEABA</name>
<dbReference type="AlphaFoldDB" id="A0A2N6NKK1"/>
<evidence type="ECO:0000313" key="2">
    <source>
        <dbReference type="Proteomes" id="UP000235728"/>
    </source>
</evidence>
<evidence type="ECO:0000313" key="1">
    <source>
        <dbReference type="EMBL" id="PMB67774.1"/>
    </source>
</evidence>
<sequence>MHVKSKPSPTPRGGCYVQVFFVTELPLTAGADEAAFDLGLDDPNDLIKRDVAAAGRGGR</sequence>
<accession>A0A2N6NKK1</accession>
<dbReference type="EMBL" id="MRVG01000006">
    <property type="protein sequence ID" value="PMB67774.1"/>
    <property type="molecule type" value="Genomic_DNA"/>
</dbReference>
<organism evidence="1 2">
    <name type="scientific">Beauveria bassiana</name>
    <name type="common">White muscardine disease fungus</name>
    <name type="synonym">Tritirachium shiotae</name>
    <dbReference type="NCBI Taxonomy" id="176275"/>
    <lineage>
        <taxon>Eukaryota</taxon>
        <taxon>Fungi</taxon>
        <taxon>Dikarya</taxon>
        <taxon>Ascomycota</taxon>
        <taxon>Pezizomycotina</taxon>
        <taxon>Sordariomycetes</taxon>
        <taxon>Hypocreomycetidae</taxon>
        <taxon>Hypocreales</taxon>
        <taxon>Cordycipitaceae</taxon>
        <taxon>Beauveria</taxon>
    </lineage>
</organism>
<gene>
    <name evidence="1" type="ORF">BM221_005945</name>
</gene>
<comment type="caution">
    <text evidence="1">The sequence shown here is derived from an EMBL/GenBank/DDBJ whole genome shotgun (WGS) entry which is preliminary data.</text>
</comment>
<protein>
    <submittedName>
        <fullName evidence="1">Uncharacterized protein</fullName>
    </submittedName>
</protein>
<dbReference type="Proteomes" id="UP000235728">
    <property type="component" value="Unassembled WGS sequence"/>
</dbReference>
<reference evidence="1 2" key="1">
    <citation type="journal article" date="2016" name="Appl. Microbiol. Biotechnol.">
        <title>Characterization of T-DNA insertion mutants with decreased virulence in the entomopathogenic fungus Beauveria bassiana JEF-007.</title>
        <authorList>
            <person name="Kim S."/>
            <person name="Lee S.J."/>
            <person name="Nai Y.S."/>
            <person name="Yu J.S."/>
            <person name="Lee M.R."/>
            <person name="Yang Y.T."/>
            <person name="Kim J.S."/>
        </authorList>
    </citation>
    <scope>NUCLEOTIDE SEQUENCE [LARGE SCALE GENOMIC DNA]</scope>
    <source>
        <strain evidence="1 2">JEF-007</strain>
    </source>
</reference>